<evidence type="ECO:0000256" key="4">
    <source>
        <dbReference type="ARBA" id="ARBA00022984"/>
    </source>
</evidence>
<comment type="pathway">
    <text evidence="1 6">Cell wall biogenesis; peptidoglycan biosynthesis.</text>
</comment>
<dbReference type="Proteomes" id="UP000758652">
    <property type="component" value="Unassembled WGS sequence"/>
</dbReference>
<dbReference type="PANTHER" id="PTHR30582">
    <property type="entry name" value="L,D-TRANSPEPTIDASE"/>
    <property type="match status" value="1"/>
</dbReference>
<evidence type="ECO:0000313" key="10">
    <source>
        <dbReference type="EMBL" id="MBE5062938.1"/>
    </source>
</evidence>
<dbReference type="InterPro" id="IPR038063">
    <property type="entry name" value="Transpep_catalytic_dom"/>
</dbReference>
<dbReference type="InterPro" id="IPR050979">
    <property type="entry name" value="LD-transpeptidase"/>
</dbReference>
<comment type="caution">
    <text evidence="10">The sequence shown here is derived from an EMBL/GenBank/DDBJ whole genome shotgun (WGS) entry which is preliminary data.</text>
</comment>
<evidence type="ECO:0000256" key="7">
    <source>
        <dbReference type="SAM" id="MobiDB-lite"/>
    </source>
</evidence>
<gene>
    <name evidence="10" type="ORF">INF30_06650</name>
</gene>
<dbReference type="EMBL" id="JADCKL010000003">
    <property type="protein sequence ID" value="MBE5062938.1"/>
    <property type="molecule type" value="Genomic_DNA"/>
</dbReference>
<evidence type="ECO:0000313" key="11">
    <source>
        <dbReference type="Proteomes" id="UP000758652"/>
    </source>
</evidence>
<feature type="compositionally biased region" description="Acidic residues" evidence="7">
    <location>
        <begin position="40"/>
        <end position="50"/>
    </location>
</feature>
<accession>A0ABR9RJ05</accession>
<dbReference type="SUPFAM" id="SSF141523">
    <property type="entry name" value="L,D-transpeptidase catalytic domain-like"/>
    <property type="match status" value="1"/>
</dbReference>
<feature type="active site" description="Nucleophile" evidence="6">
    <location>
        <position position="1025"/>
    </location>
</feature>
<dbReference type="Gene3D" id="2.40.440.10">
    <property type="entry name" value="L,D-transpeptidase catalytic domain-like"/>
    <property type="match status" value="1"/>
</dbReference>
<feature type="region of interest" description="Disordered" evidence="7">
    <location>
        <begin position="33"/>
        <end position="119"/>
    </location>
</feature>
<keyword evidence="3 6" id="KW-0133">Cell shape</keyword>
<dbReference type="RefSeq" id="WP_226394651.1">
    <property type="nucleotide sequence ID" value="NZ_JADCKL010000003.1"/>
</dbReference>
<evidence type="ECO:0000256" key="5">
    <source>
        <dbReference type="ARBA" id="ARBA00023316"/>
    </source>
</evidence>
<evidence type="ECO:0000256" key="2">
    <source>
        <dbReference type="ARBA" id="ARBA00022679"/>
    </source>
</evidence>
<dbReference type="Pfam" id="PF08481">
    <property type="entry name" value="GBS_Bsp-like"/>
    <property type="match status" value="8"/>
</dbReference>
<name>A0ABR9RJ05_9FIRM</name>
<feature type="compositionally biased region" description="Acidic residues" evidence="7">
    <location>
        <begin position="57"/>
        <end position="71"/>
    </location>
</feature>
<feature type="domain" description="L,D-TPase catalytic" evidence="9">
    <location>
        <begin position="929"/>
        <end position="1049"/>
    </location>
</feature>
<dbReference type="PANTHER" id="PTHR30582:SF2">
    <property type="entry name" value="L,D-TRANSPEPTIDASE YCIB-RELATED"/>
    <property type="match status" value="1"/>
</dbReference>
<feature type="chain" id="PRO_5047249640" evidence="8">
    <location>
        <begin position="27"/>
        <end position="1050"/>
    </location>
</feature>
<keyword evidence="4 6" id="KW-0573">Peptidoglycan synthesis</keyword>
<evidence type="ECO:0000256" key="8">
    <source>
        <dbReference type="SAM" id="SignalP"/>
    </source>
</evidence>
<organism evidence="10 11">
    <name type="scientific">Claveliimonas monacensis</name>
    <dbReference type="NCBI Taxonomy" id="2779351"/>
    <lineage>
        <taxon>Bacteria</taxon>
        <taxon>Bacillati</taxon>
        <taxon>Bacillota</taxon>
        <taxon>Clostridia</taxon>
        <taxon>Lachnospirales</taxon>
        <taxon>Lachnospiraceae</taxon>
        <taxon>Claveliimonas</taxon>
    </lineage>
</organism>
<sequence length="1050" mass="117504">MKKKLLRMTALIMAFCLFSGVITLQAEDVAATQDEVQTGDTDELVEDSEIDNAGVGEEGEQEDLQSEEDINENGKKSEEKNSLNDSSNSSLPPQNIDSNLDKQPPLNEQDADITANVDISNEDRERGTFLARAYGFSDINVIRDVRFAVWSEQGGQDDLVWKVVEDEENGEYCTGVSISDHNYSLGKYIVDVYAVLESGEQIGLGSAEYVINVENSELKISKTENAGAYSFVLEEVMVPGGEDAIMFAVWSENGGQDDLIWYDAAKQTDGSYRYNWSVKNHRALGKYNVHVYARTKGNSMQEMGAYEFTIDQPRIGNIEIENLNEAEGTFTIKIKDVADPELINEILIPVWSEKNGQDDLVWYGAQKRPDETYELNVNIKNHRYMGGLYNVHAYIADATGYQYFAGRTECTLGEQKGNLQIEEVNDNKYRIVLKDLMIPGGVSEVLFPVWSENNGQDDLIWYTVAKNSEGNFAYTLDLSHHRGLGKYNVHAYAKKKNGDQIALVSADFTTEAPYINNFEIESVDKTAGRFTVKVSDIENADLIKNVKIPVWSKTDQSDLVWYNARKTLKGEYVVEVDIRDHRYNIGRYNVHCYVEDITGGLSGVGTTVCDMSAEMRNLRAEDKDGTESIFTVSIEGLQVPVREKELRIAVWGDKNGQNDLAWHTLSYRSDGNYSLNVKIRNHGETGLYNVHIYCVTQSGEMVGLGRTSFEVSSVPVYANVVTSEVDGTKGTFRVTISGLMAPSGIEKVEMPMWCSEDQSDIAWYEASKLGEGVYTTIMNVKNHRYHFGDYKIHVYVTMGNGVRVGVSSSTIQNISPSNYLYNEHVSDTQRRVWLLGADGELVQFPTWSDENGQDDIVWYGGTNHGNGTWSTVVDSANHSSGGNYTTHAYVTKNGVRKSVGATAYSLSKIPTDQEMMGLKANSYSSTTGYIALVNRTTHKVGIFQGWQGNWRCIQYWDCSDGKASTPTVEGVFRVGSRGHHFYSGDAICYWWTQFYGDYLFHSVLYNRYNGSLMDGRLGMGLSHGCVRLDINNAKWIYDTIPSGTTVVVYH</sequence>
<evidence type="ECO:0000256" key="1">
    <source>
        <dbReference type="ARBA" id="ARBA00004752"/>
    </source>
</evidence>
<keyword evidence="2" id="KW-0808">Transferase</keyword>
<evidence type="ECO:0000256" key="6">
    <source>
        <dbReference type="PROSITE-ProRule" id="PRU01373"/>
    </source>
</evidence>
<keyword evidence="11" id="KW-1185">Reference proteome</keyword>
<reference evidence="10 11" key="1">
    <citation type="submission" date="2020-10" db="EMBL/GenBank/DDBJ databases">
        <title>ChiBAC.</title>
        <authorList>
            <person name="Zenner C."/>
            <person name="Hitch T.C.A."/>
            <person name="Clavel T."/>
        </authorList>
    </citation>
    <scope>NUCLEOTIDE SEQUENCE [LARGE SCALE GENOMIC DNA]</scope>
    <source>
        <strain evidence="10 11">DSM 108991</strain>
    </source>
</reference>
<evidence type="ECO:0000259" key="9">
    <source>
        <dbReference type="PROSITE" id="PS52029"/>
    </source>
</evidence>
<proteinExistence type="predicted"/>
<dbReference type="InterPro" id="IPR005490">
    <property type="entry name" value="LD_TPept_cat_dom"/>
</dbReference>
<dbReference type="Pfam" id="PF03734">
    <property type="entry name" value="YkuD"/>
    <property type="match status" value="1"/>
</dbReference>
<keyword evidence="5 6" id="KW-0961">Cell wall biogenesis/degradation</keyword>
<protein>
    <submittedName>
        <fullName evidence="10">GBS Bsp-like repeat-containing protein</fullName>
    </submittedName>
</protein>
<dbReference type="InterPro" id="IPR013688">
    <property type="entry name" value="GBS_Bsp-like"/>
</dbReference>
<feature type="signal peptide" evidence="8">
    <location>
        <begin position="1"/>
        <end position="26"/>
    </location>
</feature>
<feature type="active site" description="Proton donor/acceptor" evidence="6">
    <location>
        <position position="1001"/>
    </location>
</feature>
<evidence type="ECO:0000256" key="3">
    <source>
        <dbReference type="ARBA" id="ARBA00022960"/>
    </source>
</evidence>
<dbReference type="CDD" id="cd16913">
    <property type="entry name" value="YkuD_like"/>
    <property type="match status" value="1"/>
</dbReference>
<dbReference type="PROSITE" id="PS52029">
    <property type="entry name" value="LD_TPASE"/>
    <property type="match status" value="1"/>
</dbReference>
<keyword evidence="8" id="KW-0732">Signal</keyword>
<feature type="compositionally biased region" description="Basic and acidic residues" evidence="7">
    <location>
        <begin position="72"/>
        <end position="82"/>
    </location>
</feature>
<dbReference type="Gene3D" id="2.60.40.3760">
    <property type="match status" value="8"/>
</dbReference>